<sequence>MAANSWVTALGIFLPVVWSLAAVASVFQQRVQYFGNVLFLHIRIVECHPRLTVSILVLFPFVSQVWGRGQQRVSQGFAVCLSWWSVLGRRDLQACKTGATCWDLCFTLFLQRCLPHPCSQLLFMAVVFIGQFANDHLGSLLKCRFLSSPTRCSNSLALGGAWKAAFFFAKQLRWVHCPGKY</sequence>
<gene>
    <name evidence="2" type="ORF">HJG59_009187</name>
</gene>
<comment type="caution">
    <text evidence="2">The sequence shown here is derived from an EMBL/GenBank/DDBJ whole genome shotgun (WGS) entry which is preliminary data.</text>
</comment>
<proteinExistence type="predicted"/>
<dbReference type="EMBL" id="JACASF010000016">
    <property type="protein sequence ID" value="KAF6426497.1"/>
    <property type="molecule type" value="Genomic_DNA"/>
</dbReference>
<keyword evidence="1" id="KW-0812">Transmembrane</keyword>
<evidence type="ECO:0000313" key="3">
    <source>
        <dbReference type="Proteomes" id="UP000550707"/>
    </source>
</evidence>
<evidence type="ECO:0000256" key="1">
    <source>
        <dbReference type="SAM" id="Phobius"/>
    </source>
</evidence>
<accession>A0A7J8DTE7</accession>
<evidence type="ECO:0000313" key="2">
    <source>
        <dbReference type="EMBL" id="KAF6426497.1"/>
    </source>
</evidence>
<protein>
    <submittedName>
        <fullName evidence="2">Uncharacterized protein</fullName>
    </submittedName>
</protein>
<dbReference type="InParanoid" id="A0A7J8DTE7"/>
<keyword evidence="3" id="KW-1185">Reference proteome</keyword>
<keyword evidence="1" id="KW-1133">Transmembrane helix</keyword>
<reference evidence="2 3" key="1">
    <citation type="journal article" date="2020" name="Nature">
        <title>Six reference-quality genomes reveal evolution of bat adaptations.</title>
        <authorList>
            <person name="Jebb D."/>
            <person name="Huang Z."/>
            <person name="Pippel M."/>
            <person name="Hughes G.M."/>
            <person name="Lavrichenko K."/>
            <person name="Devanna P."/>
            <person name="Winkler S."/>
            <person name="Jermiin L.S."/>
            <person name="Skirmuntt E.C."/>
            <person name="Katzourakis A."/>
            <person name="Burkitt-Gray L."/>
            <person name="Ray D.A."/>
            <person name="Sullivan K.A.M."/>
            <person name="Roscito J.G."/>
            <person name="Kirilenko B.M."/>
            <person name="Davalos L.M."/>
            <person name="Corthals A.P."/>
            <person name="Power M.L."/>
            <person name="Jones G."/>
            <person name="Ransome R.D."/>
            <person name="Dechmann D.K.N."/>
            <person name="Locatelli A.G."/>
            <person name="Puechmaille S.J."/>
            <person name="Fedrigo O."/>
            <person name="Jarvis E.D."/>
            <person name="Hiller M."/>
            <person name="Vernes S.C."/>
            <person name="Myers E.W."/>
            <person name="Teeling E.C."/>
        </authorList>
    </citation>
    <scope>NUCLEOTIDE SEQUENCE [LARGE SCALE GENOMIC DNA]</scope>
    <source>
        <strain evidence="2">MMolMol1</strain>
        <tissue evidence="2">Muscle</tissue>
    </source>
</reference>
<feature type="transmembrane region" description="Helical" evidence="1">
    <location>
        <begin position="6"/>
        <end position="27"/>
    </location>
</feature>
<organism evidence="2 3">
    <name type="scientific">Molossus molossus</name>
    <name type="common">Pallas' mastiff bat</name>
    <name type="synonym">Vespertilio molossus</name>
    <dbReference type="NCBI Taxonomy" id="27622"/>
    <lineage>
        <taxon>Eukaryota</taxon>
        <taxon>Metazoa</taxon>
        <taxon>Chordata</taxon>
        <taxon>Craniata</taxon>
        <taxon>Vertebrata</taxon>
        <taxon>Euteleostomi</taxon>
        <taxon>Mammalia</taxon>
        <taxon>Eutheria</taxon>
        <taxon>Laurasiatheria</taxon>
        <taxon>Chiroptera</taxon>
        <taxon>Yangochiroptera</taxon>
        <taxon>Molossidae</taxon>
        <taxon>Molossus</taxon>
    </lineage>
</organism>
<dbReference type="AlphaFoldDB" id="A0A7J8DTE7"/>
<name>A0A7J8DTE7_MOLMO</name>
<dbReference type="Proteomes" id="UP000550707">
    <property type="component" value="Unassembled WGS sequence"/>
</dbReference>
<keyword evidence="1" id="KW-0472">Membrane</keyword>